<dbReference type="EMBL" id="BDGG01000002">
    <property type="protein sequence ID" value="GAU92985.1"/>
    <property type="molecule type" value="Genomic_DNA"/>
</dbReference>
<sequence length="158" mass="17362">MPGNSAGDQRKSPKGKNSKKAYRSYVGRNYSGRGGGRHNGHSGGGHYLGRHGSGQYLGRHGGGHRGRGNGDWGHGSGGHGKHGWHKREYGWTGNPRSEHEGNNDNQVNLPYDDAEGPNQERDPARRSHCDGTNGRHDTDEEYNSSEEYEKTLPTLFDQ</sequence>
<keyword evidence="3" id="KW-1185">Reference proteome</keyword>
<evidence type="ECO:0000313" key="2">
    <source>
        <dbReference type="EMBL" id="GAU92985.1"/>
    </source>
</evidence>
<feature type="compositionally biased region" description="Gly residues" evidence="1">
    <location>
        <begin position="69"/>
        <end position="78"/>
    </location>
</feature>
<feature type="compositionally biased region" description="Basic and acidic residues" evidence="1">
    <location>
        <begin position="118"/>
        <end position="138"/>
    </location>
</feature>
<reference evidence="2 3" key="1">
    <citation type="journal article" date="2016" name="Nat. Commun.">
        <title>Extremotolerant tardigrade genome and improved radiotolerance of human cultured cells by tardigrade-unique protein.</title>
        <authorList>
            <person name="Hashimoto T."/>
            <person name="Horikawa D.D."/>
            <person name="Saito Y."/>
            <person name="Kuwahara H."/>
            <person name="Kozuka-Hata H."/>
            <person name="Shin-I T."/>
            <person name="Minakuchi Y."/>
            <person name="Ohishi K."/>
            <person name="Motoyama A."/>
            <person name="Aizu T."/>
            <person name="Enomoto A."/>
            <person name="Kondo K."/>
            <person name="Tanaka S."/>
            <person name="Hara Y."/>
            <person name="Koshikawa S."/>
            <person name="Sagara H."/>
            <person name="Miura T."/>
            <person name="Yokobori S."/>
            <person name="Miyagawa K."/>
            <person name="Suzuki Y."/>
            <person name="Kubo T."/>
            <person name="Oyama M."/>
            <person name="Kohara Y."/>
            <person name="Fujiyama A."/>
            <person name="Arakawa K."/>
            <person name="Katayama T."/>
            <person name="Toyoda A."/>
            <person name="Kunieda T."/>
        </authorList>
    </citation>
    <scope>NUCLEOTIDE SEQUENCE [LARGE SCALE GENOMIC DNA]</scope>
    <source>
        <strain evidence="2 3">YOKOZUNA-1</strain>
    </source>
</reference>
<organism evidence="2 3">
    <name type="scientific">Ramazzottius varieornatus</name>
    <name type="common">Water bear</name>
    <name type="synonym">Tardigrade</name>
    <dbReference type="NCBI Taxonomy" id="947166"/>
    <lineage>
        <taxon>Eukaryota</taxon>
        <taxon>Metazoa</taxon>
        <taxon>Ecdysozoa</taxon>
        <taxon>Tardigrada</taxon>
        <taxon>Eutardigrada</taxon>
        <taxon>Parachela</taxon>
        <taxon>Hypsibioidea</taxon>
        <taxon>Ramazzottiidae</taxon>
        <taxon>Ramazzottius</taxon>
    </lineage>
</organism>
<name>A0A1D1UX19_RAMVA</name>
<feature type="compositionally biased region" description="Basic residues" evidence="1">
    <location>
        <begin position="12"/>
        <end position="22"/>
    </location>
</feature>
<dbReference type="Proteomes" id="UP000186922">
    <property type="component" value="Unassembled WGS sequence"/>
</dbReference>
<gene>
    <name evidence="2" type="primary">RvY_04988</name>
    <name evidence="2" type="synonym">RvY_04988.1</name>
    <name evidence="2" type="ORF">RvY_04988-1</name>
</gene>
<feature type="region of interest" description="Disordered" evidence="1">
    <location>
        <begin position="1"/>
        <end position="158"/>
    </location>
</feature>
<comment type="caution">
    <text evidence="2">The sequence shown here is derived from an EMBL/GenBank/DDBJ whole genome shotgun (WGS) entry which is preliminary data.</text>
</comment>
<evidence type="ECO:0000256" key="1">
    <source>
        <dbReference type="SAM" id="MobiDB-lite"/>
    </source>
</evidence>
<dbReference type="AlphaFoldDB" id="A0A1D1UX19"/>
<evidence type="ECO:0000313" key="3">
    <source>
        <dbReference type="Proteomes" id="UP000186922"/>
    </source>
</evidence>
<accession>A0A1D1UX19</accession>
<protein>
    <submittedName>
        <fullName evidence="2">Uncharacterized protein</fullName>
    </submittedName>
</protein>
<proteinExistence type="predicted"/>